<evidence type="ECO:0000256" key="12">
    <source>
        <dbReference type="HAMAP-Rule" id="MF_00983"/>
    </source>
</evidence>
<gene>
    <name evidence="12 15" type="primary">priA</name>
    <name evidence="15" type="ORF">JFL75_11005</name>
</gene>
<dbReference type="GO" id="GO:0043138">
    <property type="term" value="F:3'-5' DNA helicase activity"/>
    <property type="evidence" value="ECO:0007669"/>
    <property type="project" value="UniProtKB-EC"/>
</dbReference>
<evidence type="ECO:0000256" key="9">
    <source>
        <dbReference type="ARBA" id="ARBA00023125"/>
    </source>
</evidence>
<dbReference type="InterPro" id="IPR041222">
    <property type="entry name" value="PriA_3primeBD"/>
</dbReference>
<dbReference type="InterPro" id="IPR005259">
    <property type="entry name" value="PriA"/>
</dbReference>
<keyword evidence="9 12" id="KW-0238">DNA-binding</keyword>
<dbReference type="Pfam" id="PF00271">
    <property type="entry name" value="Helicase_C"/>
    <property type="match status" value="1"/>
</dbReference>
<evidence type="ECO:0000256" key="13">
    <source>
        <dbReference type="SAM" id="MobiDB-lite"/>
    </source>
</evidence>
<reference evidence="15" key="1">
    <citation type="submission" date="2021-01" db="EMBL/GenBank/DDBJ databases">
        <title>Description of Breznakiella homolactica.</title>
        <authorList>
            <person name="Song Y."/>
            <person name="Brune A."/>
        </authorList>
    </citation>
    <scope>NUCLEOTIDE SEQUENCE</scope>
    <source>
        <strain evidence="15">RmG30</strain>
    </source>
</reference>
<protein>
    <recommendedName>
        <fullName evidence="12">Replication restart protein PriA</fullName>
    </recommendedName>
    <alternativeName>
        <fullName evidence="12">ATP-dependent DNA helicase PriA</fullName>
        <ecNumber evidence="12">5.6.2.4</ecNumber>
    </alternativeName>
    <alternativeName>
        <fullName evidence="12">DNA 3'-5' helicase PriA</fullName>
    </alternativeName>
</protein>
<dbReference type="SMART" id="SM00490">
    <property type="entry name" value="HELICc"/>
    <property type="match status" value="1"/>
</dbReference>
<evidence type="ECO:0000256" key="7">
    <source>
        <dbReference type="ARBA" id="ARBA00022833"/>
    </source>
</evidence>
<keyword evidence="1 12" id="KW-0639">Primosome</keyword>
<feature type="binding site" evidence="12">
    <location>
        <position position="401"/>
    </location>
    <ligand>
        <name>Zn(2+)</name>
        <dbReference type="ChEBI" id="CHEBI:29105"/>
        <label>2</label>
    </ligand>
</feature>
<dbReference type="InterPro" id="IPR014001">
    <property type="entry name" value="Helicase_ATP-bd"/>
</dbReference>
<feature type="binding site" evidence="12">
    <location>
        <position position="432"/>
    </location>
    <ligand>
        <name>Zn(2+)</name>
        <dbReference type="ChEBI" id="CHEBI:29105"/>
        <label>1</label>
    </ligand>
</feature>
<dbReference type="Pfam" id="PF18319">
    <property type="entry name" value="Zn_ribbon_PriA"/>
    <property type="match status" value="1"/>
</dbReference>
<dbReference type="InterPro" id="IPR042115">
    <property type="entry name" value="PriA_3primeBD_sf"/>
</dbReference>
<comment type="subunit">
    <text evidence="12">Component of the replication restart primosome.</text>
</comment>
<feature type="region of interest" description="Disordered" evidence="13">
    <location>
        <begin position="149"/>
        <end position="172"/>
    </location>
</feature>
<dbReference type="InterPro" id="IPR040498">
    <property type="entry name" value="PriA_CRR"/>
</dbReference>
<keyword evidence="7 12" id="KW-0862">Zinc</keyword>
<keyword evidence="6 12" id="KW-0347">Helicase</keyword>
<evidence type="ECO:0000256" key="5">
    <source>
        <dbReference type="ARBA" id="ARBA00022801"/>
    </source>
</evidence>
<dbReference type="PANTHER" id="PTHR30580:SF0">
    <property type="entry name" value="PRIMOSOMAL PROTEIN N"/>
    <property type="match status" value="1"/>
</dbReference>
<keyword evidence="10 12" id="KW-0413">Isomerase</keyword>
<dbReference type="GO" id="GO:0016787">
    <property type="term" value="F:hydrolase activity"/>
    <property type="evidence" value="ECO:0007669"/>
    <property type="project" value="UniProtKB-KW"/>
</dbReference>
<comment type="catalytic activity">
    <reaction evidence="11 12">
        <text>ATP + H2O = ADP + phosphate + H(+)</text>
        <dbReference type="Rhea" id="RHEA:13065"/>
        <dbReference type="ChEBI" id="CHEBI:15377"/>
        <dbReference type="ChEBI" id="CHEBI:15378"/>
        <dbReference type="ChEBI" id="CHEBI:30616"/>
        <dbReference type="ChEBI" id="CHEBI:43474"/>
        <dbReference type="ChEBI" id="CHEBI:456216"/>
        <dbReference type="EC" id="5.6.2.4"/>
    </reaction>
</comment>
<feature type="binding site" evidence="12">
    <location>
        <position position="422"/>
    </location>
    <ligand>
        <name>Zn(2+)</name>
        <dbReference type="ChEBI" id="CHEBI:29105"/>
        <label>2</label>
    </ligand>
</feature>
<comment type="cofactor">
    <cofactor evidence="12">
        <name>Zn(2+)</name>
        <dbReference type="ChEBI" id="CHEBI:29105"/>
    </cofactor>
    <text evidence="12">Binds 2 zinc ions per subunit.</text>
</comment>
<dbReference type="Gene3D" id="3.40.50.300">
    <property type="entry name" value="P-loop containing nucleotide triphosphate hydrolases"/>
    <property type="match status" value="2"/>
</dbReference>
<dbReference type="GO" id="GO:0006302">
    <property type="term" value="P:double-strand break repair"/>
    <property type="evidence" value="ECO:0007669"/>
    <property type="project" value="InterPro"/>
</dbReference>
<dbReference type="Proteomes" id="UP000595917">
    <property type="component" value="Chromosome"/>
</dbReference>
<evidence type="ECO:0000259" key="14">
    <source>
        <dbReference type="PROSITE" id="PS51192"/>
    </source>
</evidence>
<dbReference type="Pfam" id="PF17764">
    <property type="entry name" value="PriA_3primeBD"/>
    <property type="match status" value="1"/>
</dbReference>
<dbReference type="KEGG" id="bhc:JFL75_11005"/>
<feature type="binding site" evidence="12">
    <location>
        <position position="392"/>
    </location>
    <ligand>
        <name>Zn(2+)</name>
        <dbReference type="ChEBI" id="CHEBI:29105"/>
        <label>1</label>
    </ligand>
</feature>
<dbReference type="HAMAP" id="MF_00983">
    <property type="entry name" value="PriA"/>
    <property type="match status" value="1"/>
</dbReference>
<organism evidence="15 16">
    <name type="scientific">Breznakiella homolactica</name>
    <dbReference type="NCBI Taxonomy" id="2798577"/>
    <lineage>
        <taxon>Bacteria</taxon>
        <taxon>Pseudomonadati</taxon>
        <taxon>Spirochaetota</taxon>
        <taxon>Spirochaetia</taxon>
        <taxon>Spirochaetales</taxon>
        <taxon>Breznakiellaceae</taxon>
        <taxon>Breznakiella</taxon>
    </lineage>
</organism>
<dbReference type="GO" id="GO:0008270">
    <property type="term" value="F:zinc ion binding"/>
    <property type="evidence" value="ECO:0007669"/>
    <property type="project" value="UniProtKB-UniRule"/>
</dbReference>
<dbReference type="CDD" id="cd17929">
    <property type="entry name" value="DEXHc_priA"/>
    <property type="match status" value="1"/>
</dbReference>
<evidence type="ECO:0000256" key="10">
    <source>
        <dbReference type="ARBA" id="ARBA00023235"/>
    </source>
</evidence>
<dbReference type="InterPro" id="IPR011545">
    <property type="entry name" value="DEAD/DEAH_box_helicase_dom"/>
</dbReference>
<feature type="binding site" evidence="12">
    <location>
        <position position="395"/>
    </location>
    <ligand>
        <name>Zn(2+)</name>
        <dbReference type="ChEBI" id="CHEBI:29105"/>
        <label>1</label>
    </ligand>
</feature>
<keyword evidence="16" id="KW-1185">Reference proteome</keyword>
<dbReference type="FunFam" id="3.40.50.300:FF:000489">
    <property type="entry name" value="Primosome assembly protein PriA"/>
    <property type="match status" value="1"/>
</dbReference>
<keyword evidence="4 12" id="KW-0547">Nucleotide-binding</keyword>
<dbReference type="PROSITE" id="PS51192">
    <property type="entry name" value="HELICASE_ATP_BIND_1"/>
    <property type="match status" value="1"/>
</dbReference>
<evidence type="ECO:0000256" key="4">
    <source>
        <dbReference type="ARBA" id="ARBA00022741"/>
    </source>
</evidence>
<keyword evidence="2 12" id="KW-0235">DNA replication</keyword>
<sequence length="686" mass="75334">MDAESADVQENPYVDVVFDVPLNQVFSYRKDAKNEACPGKRVMAPFGRREALGYVIAERKEPPPGVPEPNIKQIRRVVDKEPVFEDGEAALAFWMAGYYLCGAGEALAAMVPSGRRSTGYASFSDDEPEITEPGLHLSEEQRSALEAILGSSPAPPRRQESAGDDIRNPPSLPPPEMFYLYGITGSGKTEVFLRAAEAMLRDDKSVLYLVPEISLTHQTAEAIGRRFGAVACTIHSGMTPSARLAEWVRIRRGEIRIVVGPRSAVFAPVRNLGLVIIDEEHDGSYKSGNTPRYHARQVAMRRCSAAGAKLVMGSATPSVEAWKLMNEGAIRRLNLTRRLSGGSPPEIIPVSLENTDGCLSSFLKDEILNTARMGRQTILFLNRRGFAYFYHCKSCGFELTCRNCSVSLTYHKSKGRAVCHYCGYSVTPPGACPECGSLEAGFTGFGTEMIEEEVRRTFPDLRIRRADADTTGAKDSLKETLDIFRAGGIDILLGTQMVAKGLNFPGVRLVGVVMADTGLHLPDFRAAERTFSLIVQVAGRAGRYFPDGKVIVQTMRPHDPAIVRACALDVDGFFEAEISQREVLGFPPHTRLIRFTLRSKEADRADRAVRRLAAVLGPLVPKNGDMLGPAECPIGVIAGNHRRQLILRGKNMGALHRAARTALERYEKNKDSRVYLEVDVDPVSLL</sequence>
<dbReference type="EMBL" id="CP067089">
    <property type="protein sequence ID" value="QQO07487.1"/>
    <property type="molecule type" value="Genomic_DNA"/>
</dbReference>
<dbReference type="CDD" id="cd18804">
    <property type="entry name" value="SF2_C_priA"/>
    <property type="match status" value="1"/>
</dbReference>
<dbReference type="InterPro" id="IPR027417">
    <property type="entry name" value="P-loop_NTPase"/>
</dbReference>
<dbReference type="InterPro" id="IPR041236">
    <property type="entry name" value="PriA_C"/>
</dbReference>
<dbReference type="GO" id="GO:0006310">
    <property type="term" value="P:DNA recombination"/>
    <property type="evidence" value="ECO:0007669"/>
    <property type="project" value="InterPro"/>
</dbReference>
<dbReference type="NCBIfam" id="TIGR00595">
    <property type="entry name" value="priA"/>
    <property type="match status" value="1"/>
</dbReference>
<feature type="domain" description="Helicase ATP-binding" evidence="14">
    <location>
        <begin position="169"/>
        <end position="335"/>
    </location>
</feature>
<dbReference type="RefSeq" id="WP_215624792.1">
    <property type="nucleotide sequence ID" value="NZ_CP067089.2"/>
</dbReference>
<comment type="similarity">
    <text evidence="12">Belongs to the helicase family. PriA subfamily.</text>
</comment>
<evidence type="ECO:0000256" key="1">
    <source>
        <dbReference type="ARBA" id="ARBA00022515"/>
    </source>
</evidence>
<dbReference type="InterPro" id="IPR001650">
    <property type="entry name" value="Helicase_C-like"/>
</dbReference>
<dbReference type="GO" id="GO:0003677">
    <property type="term" value="F:DNA binding"/>
    <property type="evidence" value="ECO:0007669"/>
    <property type="project" value="UniProtKB-UniRule"/>
</dbReference>
<comment type="catalytic activity">
    <reaction evidence="12">
        <text>Couples ATP hydrolysis with the unwinding of duplex DNA by translocating in the 3'-5' direction.</text>
        <dbReference type="EC" id="5.6.2.4"/>
    </reaction>
</comment>
<dbReference type="Gene3D" id="3.40.1440.60">
    <property type="entry name" value="PriA, 3(prime) DNA-binding domain"/>
    <property type="match status" value="1"/>
</dbReference>
<evidence type="ECO:0000256" key="11">
    <source>
        <dbReference type="ARBA" id="ARBA00048988"/>
    </source>
</evidence>
<proteinExistence type="inferred from homology"/>
<dbReference type="EC" id="5.6.2.4" evidence="12"/>
<comment type="function">
    <text evidence="12">Initiates the restart of stalled replication forks, which reloads the replicative helicase on sites other than the origin of replication. Recognizes and binds to abandoned replication forks and remodels them to uncover a helicase loading site. Promotes assembly of the primosome at these replication forks.</text>
</comment>
<dbReference type="GO" id="GO:0006270">
    <property type="term" value="P:DNA replication initiation"/>
    <property type="evidence" value="ECO:0007669"/>
    <property type="project" value="TreeGrafter"/>
</dbReference>
<keyword evidence="3 12" id="KW-0479">Metal-binding</keyword>
<feature type="binding site" evidence="12">
    <location>
        <position position="419"/>
    </location>
    <ligand>
        <name>Zn(2+)</name>
        <dbReference type="ChEBI" id="CHEBI:29105"/>
        <label>2</label>
    </ligand>
</feature>
<evidence type="ECO:0000313" key="16">
    <source>
        <dbReference type="Proteomes" id="UP000595917"/>
    </source>
</evidence>
<feature type="binding site" evidence="12">
    <location>
        <position position="435"/>
    </location>
    <ligand>
        <name>Zn(2+)</name>
        <dbReference type="ChEBI" id="CHEBI:29105"/>
        <label>1</label>
    </ligand>
</feature>
<dbReference type="GO" id="GO:0006269">
    <property type="term" value="P:DNA replication, synthesis of primer"/>
    <property type="evidence" value="ECO:0007669"/>
    <property type="project" value="UniProtKB-KW"/>
</dbReference>
<dbReference type="AlphaFoldDB" id="A0A7T8B8L1"/>
<dbReference type="SMART" id="SM00487">
    <property type="entry name" value="DEXDc"/>
    <property type="match status" value="1"/>
</dbReference>
<dbReference type="SUPFAM" id="SSF52540">
    <property type="entry name" value="P-loop containing nucleoside triphosphate hydrolases"/>
    <property type="match status" value="1"/>
</dbReference>
<dbReference type="Pfam" id="PF18074">
    <property type="entry name" value="PriA_C"/>
    <property type="match status" value="1"/>
</dbReference>
<evidence type="ECO:0000256" key="3">
    <source>
        <dbReference type="ARBA" id="ARBA00022723"/>
    </source>
</evidence>
<evidence type="ECO:0000256" key="6">
    <source>
        <dbReference type="ARBA" id="ARBA00022806"/>
    </source>
</evidence>
<feature type="compositionally biased region" description="Basic and acidic residues" evidence="13">
    <location>
        <begin position="157"/>
        <end position="167"/>
    </location>
</feature>
<dbReference type="GO" id="GO:0005524">
    <property type="term" value="F:ATP binding"/>
    <property type="evidence" value="ECO:0007669"/>
    <property type="project" value="UniProtKB-UniRule"/>
</dbReference>
<evidence type="ECO:0000313" key="15">
    <source>
        <dbReference type="EMBL" id="QQO07487.1"/>
    </source>
</evidence>
<name>A0A7T8B8L1_9SPIR</name>
<accession>A0A7T8B8L1</accession>
<evidence type="ECO:0000256" key="2">
    <source>
        <dbReference type="ARBA" id="ARBA00022705"/>
    </source>
</evidence>
<dbReference type="GO" id="GO:1990077">
    <property type="term" value="C:primosome complex"/>
    <property type="evidence" value="ECO:0007669"/>
    <property type="project" value="UniProtKB-UniRule"/>
</dbReference>
<feature type="binding site" evidence="12">
    <location>
        <position position="404"/>
    </location>
    <ligand>
        <name>Zn(2+)</name>
        <dbReference type="ChEBI" id="CHEBI:29105"/>
        <label>2</label>
    </ligand>
</feature>
<dbReference type="PANTHER" id="PTHR30580">
    <property type="entry name" value="PRIMOSOMAL PROTEIN N"/>
    <property type="match status" value="1"/>
</dbReference>
<keyword evidence="8 12" id="KW-0067">ATP-binding</keyword>
<keyword evidence="5 12" id="KW-0378">Hydrolase</keyword>
<dbReference type="Pfam" id="PF00270">
    <property type="entry name" value="DEAD"/>
    <property type="match status" value="1"/>
</dbReference>
<evidence type="ECO:0000256" key="8">
    <source>
        <dbReference type="ARBA" id="ARBA00022840"/>
    </source>
</evidence>